<dbReference type="RefSeq" id="WP_079545467.1">
    <property type="nucleotide sequence ID" value="NZ_CP117826.1"/>
</dbReference>
<name>A0AAU8A819_9FIRM</name>
<dbReference type="AlphaFoldDB" id="A0AAU8A819"/>
<gene>
    <name evidence="1" type="ORF">PUP29_12055</name>
</gene>
<evidence type="ECO:0008006" key="2">
    <source>
        <dbReference type="Google" id="ProtNLM"/>
    </source>
</evidence>
<reference evidence="1" key="1">
    <citation type="submission" date="2023-02" db="EMBL/GenBank/DDBJ databases">
        <title>Gut commensal Christensenella minuta modulates host metabolism via a new class of secondary bile acids.</title>
        <authorList>
            <person name="Liu C."/>
        </authorList>
    </citation>
    <scope>NUCLEOTIDE SEQUENCE</scope>
    <source>
        <strain evidence="1">CA70</strain>
    </source>
</reference>
<protein>
    <recommendedName>
        <fullName evidence="2">CGGC domain-containing protein</fullName>
    </recommendedName>
</protein>
<accession>A0AAU8A819</accession>
<dbReference type="EMBL" id="CP117826">
    <property type="protein sequence ID" value="XCC62247.1"/>
    <property type="molecule type" value="Genomic_DNA"/>
</dbReference>
<organism evidence="1">
    <name type="scientific">Christensenella massiliensis</name>
    <dbReference type="NCBI Taxonomy" id="1805714"/>
    <lineage>
        <taxon>Bacteria</taxon>
        <taxon>Bacillati</taxon>
        <taxon>Bacillota</taxon>
        <taxon>Clostridia</taxon>
        <taxon>Christensenellales</taxon>
        <taxon>Christensenellaceae</taxon>
        <taxon>Christensenella</taxon>
    </lineage>
</organism>
<proteinExistence type="predicted"/>
<sequence length="86" mass="9250">MKIGIKYCGGCNPRYDRTDIVRRLRGDMPGAEIVSAVPGAELDYAVIVCGCTSACADADGITGKHGRMLLTSGDAYEELLERLKQL</sequence>
<evidence type="ECO:0000313" key="1">
    <source>
        <dbReference type="EMBL" id="XCC62247.1"/>
    </source>
</evidence>